<feature type="non-terminal residue" evidence="9">
    <location>
        <position position="1"/>
    </location>
</feature>
<dbReference type="GO" id="GO:0000978">
    <property type="term" value="F:RNA polymerase II cis-regulatory region sequence-specific DNA binding"/>
    <property type="evidence" value="ECO:0007669"/>
    <property type="project" value="TreeGrafter"/>
</dbReference>
<organism evidence="9 10">
    <name type="scientific">Antrostomus carolinensis</name>
    <name type="common">Chuck-will's-widow</name>
    <name type="synonym">Caprimulgus carolinensis</name>
    <dbReference type="NCBI Taxonomy" id="279965"/>
    <lineage>
        <taxon>Eukaryota</taxon>
        <taxon>Metazoa</taxon>
        <taxon>Chordata</taxon>
        <taxon>Craniata</taxon>
        <taxon>Vertebrata</taxon>
        <taxon>Euteleostomi</taxon>
        <taxon>Archelosauria</taxon>
        <taxon>Archosauria</taxon>
        <taxon>Dinosauria</taxon>
        <taxon>Saurischia</taxon>
        <taxon>Theropoda</taxon>
        <taxon>Coelurosauria</taxon>
        <taxon>Aves</taxon>
        <taxon>Neognathae</taxon>
        <taxon>Neoaves</taxon>
        <taxon>Strisores</taxon>
        <taxon>Caprimulgiformes</taxon>
        <taxon>Caprimulgidae</taxon>
        <taxon>Antrostomus</taxon>
    </lineage>
</organism>
<dbReference type="SUPFAM" id="SSF57667">
    <property type="entry name" value="beta-beta-alpha zinc fingers"/>
    <property type="match status" value="1"/>
</dbReference>
<dbReference type="Gene3D" id="3.30.160.60">
    <property type="entry name" value="Classic Zinc Finger"/>
    <property type="match status" value="2"/>
</dbReference>
<dbReference type="EMBL" id="KL344685">
    <property type="protein sequence ID" value="KFZ55090.1"/>
    <property type="molecule type" value="Genomic_DNA"/>
</dbReference>
<dbReference type="GO" id="GO:0005634">
    <property type="term" value="C:nucleus"/>
    <property type="evidence" value="ECO:0007669"/>
    <property type="project" value="UniProtKB-SubCell"/>
</dbReference>
<evidence type="ECO:0000313" key="10">
    <source>
        <dbReference type="Proteomes" id="UP000053620"/>
    </source>
</evidence>
<dbReference type="PANTHER" id="PTHR23226:SF416">
    <property type="entry name" value="FI01424P"/>
    <property type="match status" value="1"/>
</dbReference>
<dbReference type="InterPro" id="IPR036236">
    <property type="entry name" value="Znf_C2H2_sf"/>
</dbReference>
<feature type="non-terminal residue" evidence="9">
    <location>
        <position position="46"/>
    </location>
</feature>
<evidence type="ECO:0000256" key="4">
    <source>
        <dbReference type="ARBA" id="ARBA00022771"/>
    </source>
</evidence>
<dbReference type="PANTHER" id="PTHR23226">
    <property type="entry name" value="ZINC FINGER AND SCAN DOMAIN-CONTAINING"/>
    <property type="match status" value="1"/>
</dbReference>
<gene>
    <name evidence="9" type="ORF">N321_05053</name>
</gene>
<sequence length="46" mass="4978">CCDCGKGFDGNSDLTANQVVHTGEKLYLCAPCGKMWSQDSSLTQHQ</sequence>
<dbReference type="GO" id="GO:0000981">
    <property type="term" value="F:DNA-binding transcription factor activity, RNA polymerase II-specific"/>
    <property type="evidence" value="ECO:0007669"/>
    <property type="project" value="TreeGrafter"/>
</dbReference>
<keyword evidence="5" id="KW-0862">Zinc</keyword>
<accession>A0A094KUT7</accession>
<dbReference type="PROSITE" id="PS50157">
    <property type="entry name" value="ZINC_FINGER_C2H2_2"/>
    <property type="match status" value="2"/>
</dbReference>
<evidence type="ECO:0000256" key="7">
    <source>
        <dbReference type="PROSITE-ProRule" id="PRU00042"/>
    </source>
</evidence>
<dbReference type="Proteomes" id="UP000053620">
    <property type="component" value="Unassembled WGS sequence"/>
</dbReference>
<evidence type="ECO:0000256" key="5">
    <source>
        <dbReference type="ARBA" id="ARBA00022833"/>
    </source>
</evidence>
<comment type="subcellular location">
    <subcellularLocation>
        <location evidence="1">Nucleus</location>
    </subcellularLocation>
</comment>
<evidence type="ECO:0000256" key="3">
    <source>
        <dbReference type="ARBA" id="ARBA00022737"/>
    </source>
</evidence>
<keyword evidence="2" id="KW-0479">Metal-binding</keyword>
<keyword evidence="3" id="KW-0677">Repeat</keyword>
<dbReference type="AlphaFoldDB" id="A0A094KUT7"/>
<protein>
    <submittedName>
        <fullName evidence="9">Zinc finger protein 8</fullName>
    </submittedName>
</protein>
<dbReference type="FunFam" id="3.30.160.60:FF:000690">
    <property type="entry name" value="Zinc finger protein 354C"/>
    <property type="match status" value="1"/>
</dbReference>
<dbReference type="GO" id="GO:0008270">
    <property type="term" value="F:zinc ion binding"/>
    <property type="evidence" value="ECO:0007669"/>
    <property type="project" value="UniProtKB-KW"/>
</dbReference>
<reference evidence="9 10" key="1">
    <citation type="submission" date="2014-04" db="EMBL/GenBank/DDBJ databases">
        <title>Genome evolution of avian class.</title>
        <authorList>
            <person name="Zhang G."/>
            <person name="Li C."/>
        </authorList>
    </citation>
    <scope>NUCLEOTIDE SEQUENCE [LARGE SCALE GENOMIC DNA]</scope>
    <source>
        <strain evidence="9">BGI_N321</strain>
    </source>
</reference>
<proteinExistence type="predicted"/>
<evidence type="ECO:0000256" key="1">
    <source>
        <dbReference type="ARBA" id="ARBA00004123"/>
    </source>
</evidence>
<name>A0A094KUT7_ANTCR</name>
<keyword evidence="4 7" id="KW-0863">Zinc-finger</keyword>
<evidence type="ECO:0000313" key="9">
    <source>
        <dbReference type="EMBL" id="KFZ55090.1"/>
    </source>
</evidence>
<evidence type="ECO:0000259" key="8">
    <source>
        <dbReference type="PROSITE" id="PS50157"/>
    </source>
</evidence>
<dbReference type="InterPro" id="IPR013087">
    <property type="entry name" value="Znf_C2H2_type"/>
</dbReference>
<feature type="domain" description="C2H2-type" evidence="8">
    <location>
        <begin position="27"/>
        <end position="46"/>
    </location>
</feature>
<keyword evidence="6" id="KW-0539">Nucleus</keyword>
<keyword evidence="10" id="KW-1185">Reference proteome</keyword>
<evidence type="ECO:0000256" key="6">
    <source>
        <dbReference type="ARBA" id="ARBA00023242"/>
    </source>
</evidence>
<evidence type="ECO:0000256" key="2">
    <source>
        <dbReference type="ARBA" id="ARBA00022723"/>
    </source>
</evidence>
<feature type="domain" description="C2H2-type" evidence="8">
    <location>
        <begin position="1"/>
        <end position="26"/>
    </location>
</feature>